<name>A0A1F7UUP9_9BACT</name>
<dbReference type="Gene3D" id="3.30.1490.480">
    <property type="entry name" value="Endolytic murein transglycosylase"/>
    <property type="match status" value="2"/>
</dbReference>
<dbReference type="HAMAP" id="MF_02065">
    <property type="entry name" value="MltG"/>
    <property type="match status" value="1"/>
</dbReference>
<keyword evidence="2 7" id="KW-0812">Transmembrane</keyword>
<keyword evidence="6 7" id="KW-0961">Cell wall biogenesis/degradation</keyword>
<evidence type="ECO:0000256" key="1">
    <source>
        <dbReference type="ARBA" id="ARBA00022475"/>
    </source>
</evidence>
<protein>
    <recommendedName>
        <fullName evidence="7">Endolytic murein transglycosylase</fullName>
        <ecNumber evidence="7">4.2.2.29</ecNumber>
    </recommendedName>
    <alternativeName>
        <fullName evidence="7">Peptidoglycan lytic transglycosylase</fullName>
    </alternativeName>
    <alternativeName>
        <fullName evidence="7">Peptidoglycan polymerization terminase</fullName>
    </alternativeName>
</protein>
<reference evidence="8 9" key="1">
    <citation type="journal article" date="2016" name="Nat. Commun.">
        <title>Thousands of microbial genomes shed light on interconnected biogeochemical processes in an aquifer system.</title>
        <authorList>
            <person name="Anantharaman K."/>
            <person name="Brown C.T."/>
            <person name="Hug L.A."/>
            <person name="Sharon I."/>
            <person name="Castelle C.J."/>
            <person name="Probst A.J."/>
            <person name="Thomas B.C."/>
            <person name="Singh A."/>
            <person name="Wilkins M.J."/>
            <person name="Karaoz U."/>
            <person name="Brodie E.L."/>
            <person name="Williams K.H."/>
            <person name="Hubbard S.S."/>
            <person name="Banfield J.F."/>
        </authorList>
    </citation>
    <scope>NUCLEOTIDE SEQUENCE [LARGE SCALE GENOMIC DNA]</scope>
</reference>
<feature type="site" description="Important for catalytic activity" evidence="7">
    <location>
        <position position="227"/>
    </location>
</feature>
<accession>A0A1F7UUP9</accession>
<comment type="function">
    <text evidence="7">Functions as a peptidoglycan terminase that cleaves nascent peptidoglycan strands endolytically to terminate their elongation.</text>
</comment>
<dbReference type="Pfam" id="PF02618">
    <property type="entry name" value="YceG"/>
    <property type="match status" value="1"/>
</dbReference>
<feature type="transmembrane region" description="Helical" evidence="7">
    <location>
        <begin position="6"/>
        <end position="28"/>
    </location>
</feature>
<evidence type="ECO:0000256" key="5">
    <source>
        <dbReference type="ARBA" id="ARBA00023239"/>
    </source>
</evidence>
<gene>
    <name evidence="7" type="primary">mltG</name>
    <name evidence="8" type="ORF">A2936_00070</name>
</gene>
<evidence type="ECO:0000256" key="2">
    <source>
        <dbReference type="ARBA" id="ARBA00022692"/>
    </source>
</evidence>
<dbReference type="PANTHER" id="PTHR30518">
    <property type="entry name" value="ENDOLYTIC MUREIN TRANSGLYCOSYLASE"/>
    <property type="match status" value="1"/>
</dbReference>
<organism evidence="8 9">
    <name type="scientific">Candidatus Uhrbacteria bacterium RIFCSPLOWO2_01_FULL_47_25</name>
    <dbReference type="NCBI Taxonomy" id="1802402"/>
    <lineage>
        <taxon>Bacteria</taxon>
        <taxon>Candidatus Uhriibacteriota</taxon>
    </lineage>
</organism>
<dbReference type="GO" id="GO:0071555">
    <property type="term" value="P:cell wall organization"/>
    <property type="evidence" value="ECO:0007669"/>
    <property type="project" value="UniProtKB-KW"/>
</dbReference>
<proteinExistence type="inferred from homology"/>
<evidence type="ECO:0000256" key="7">
    <source>
        <dbReference type="HAMAP-Rule" id="MF_02065"/>
    </source>
</evidence>
<dbReference type="EC" id="4.2.2.29" evidence="7"/>
<sequence length="342" mass="38309">MPSKIFSLFFLGVVAFMLAILLYLGYFVSAIVRPAGASNEIVSFMIDRGEGVDEISAKLFDRGLINSRWNFAVYVLLRRWNNHLQAGEYQIPKNANIREVAEMLAVGRQASLERVITIIEGWTIDDIAGYLEREGIVQAADFREAAARLADKSPISALSDKPSGASLEGFLFPDTYRVFKGSTSEEIINKMLTNFETKLTLELRSIIANKEATIFQTITMASILEKEIRLSDDLSVAADVFYKRLRVSKPLESDATLNYVLPAALRKSRLSTADLKNSSPYNTYRYQGLPPGPIGNPGMKAIEAAILPQPNNYWFFLTTPDGETIFSKTAEEHIRNKQKYLK</sequence>
<dbReference type="GO" id="GO:0009252">
    <property type="term" value="P:peptidoglycan biosynthetic process"/>
    <property type="evidence" value="ECO:0007669"/>
    <property type="project" value="UniProtKB-UniRule"/>
</dbReference>
<evidence type="ECO:0000256" key="4">
    <source>
        <dbReference type="ARBA" id="ARBA00023136"/>
    </source>
</evidence>
<dbReference type="PANTHER" id="PTHR30518:SF2">
    <property type="entry name" value="ENDOLYTIC MUREIN TRANSGLYCOSYLASE"/>
    <property type="match status" value="1"/>
</dbReference>
<evidence type="ECO:0000256" key="6">
    <source>
        <dbReference type="ARBA" id="ARBA00023316"/>
    </source>
</evidence>
<keyword evidence="4 7" id="KW-0472">Membrane</keyword>
<dbReference type="GO" id="GO:0005886">
    <property type="term" value="C:plasma membrane"/>
    <property type="evidence" value="ECO:0007669"/>
    <property type="project" value="UniProtKB-SubCell"/>
</dbReference>
<comment type="catalytic activity">
    <reaction evidence="7">
        <text>a peptidoglycan chain = a peptidoglycan chain with N-acetyl-1,6-anhydromuramyl-[peptide] at the reducing end + a peptidoglycan chain with N-acetylglucosamine at the non-reducing end.</text>
        <dbReference type="EC" id="4.2.2.29"/>
    </reaction>
</comment>
<dbReference type="Proteomes" id="UP000176846">
    <property type="component" value="Unassembled WGS sequence"/>
</dbReference>
<evidence type="ECO:0000313" key="8">
    <source>
        <dbReference type="EMBL" id="OGL81464.1"/>
    </source>
</evidence>
<evidence type="ECO:0000256" key="3">
    <source>
        <dbReference type="ARBA" id="ARBA00022989"/>
    </source>
</evidence>
<dbReference type="CDD" id="cd08010">
    <property type="entry name" value="MltG_like"/>
    <property type="match status" value="1"/>
</dbReference>
<dbReference type="AlphaFoldDB" id="A0A1F7UUP9"/>
<comment type="subcellular location">
    <subcellularLocation>
        <location evidence="7">Cell membrane</location>
        <topology evidence="7">Single-pass membrane protein</topology>
    </subcellularLocation>
</comment>
<dbReference type="InterPro" id="IPR003770">
    <property type="entry name" value="MLTG-like"/>
</dbReference>
<comment type="caution">
    <text evidence="8">The sequence shown here is derived from an EMBL/GenBank/DDBJ whole genome shotgun (WGS) entry which is preliminary data.</text>
</comment>
<dbReference type="GO" id="GO:0008932">
    <property type="term" value="F:lytic endotransglycosylase activity"/>
    <property type="evidence" value="ECO:0007669"/>
    <property type="project" value="UniProtKB-UniRule"/>
</dbReference>
<comment type="similarity">
    <text evidence="7">Belongs to the transglycosylase MltG family.</text>
</comment>
<dbReference type="NCBIfam" id="TIGR00247">
    <property type="entry name" value="endolytic transglycosylase MltG"/>
    <property type="match status" value="1"/>
</dbReference>
<keyword evidence="5 7" id="KW-0456">Lyase</keyword>
<evidence type="ECO:0000313" key="9">
    <source>
        <dbReference type="Proteomes" id="UP000176846"/>
    </source>
</evidence>
<keyword evidence="3 7" id="KW-1133">Transmembrane helix</keyword>
<keyword evidence="1 7" id="KW-1003">Cell membrane</keyword>
<dbReference type="Gene3D" id="3.30.160.60">
    <property type="entry name" value="Classic Zinc Finger"/>
    <property type="match status" value="1"/>
</dbReference>
<dbReference type="EMBL" id="MGEK01000028">
    <property type="protein sequence ID" value="OGL81464.1"/>
    <property type="molecule type" value="Genomic_DNA"/>
</dbReference>